<reference evidence="1" key="2">
    <citation type="submission" date="2019-06" db="EMBL/GenBank/DDBJ databases">
        <title>Genomics analysis of Aphanomyces spp. identifies a new class of oomycete effector associated with host adaptation.</title>
        <authorList>
            <person name="Gaulin E."/>
        </authorList>
    </citation>
    <scope>NUCLEOTIDE SEQUENCE</scope>
    <source>
        <strain evidence="1">CBS 578.67</strain>
    </source>
</reference>
<dbReference type="EMBL" id="CAADRA010005708">
    <property type="protein sequence ID" value="VFT92362.1"/>
    <property type="molecule type" value="Genomic_DNA"/>
</dbReference>
<dbReference type="AlphaFoldDB" id="A0A485L6D1"/>
<dbReference type="GO" id="GO:0016705">
    <property type="term" value="F:oxidoreductase activity, acting on paired donors, with incorporation or reduction of molecular oxygen"/>
    <property type="evidence" value="ECO:0007669"/>
    <property type="project" value="InterPro"/>
</dbReference>
<dbReference type="Proteomes" id="UP000332933">
    <property type="component" value="Unassembled WGS sequence"/>
</dbReference>
<organism evidence="2 3">
    <name type="scientific">Aphanomyces stellatus</name>
    <dbReference type="NCBI Taxonomy" id="120398"/>
    <lineage>
        <taxon>Eukaryota</taxon>
        <taxon>Sar</taxon>
        <taxon>Stramenopiles</taxon>
        <taxon>Oomycota</taxon>
        <taxon>Saprolegniomycetes</taxon>
        <taxon>Saprolegniales</taxon>
        <taxon>Verrucalvaceae</taxon>
        <taxon>Aphanomyces</taxon>
    </lineage>
</organism>
<proteinExistence type="predicted"/>
<sequence length="377" mass="42442">MDTICTVTATVALGAVIALLRLAFLSGASTLCEFILVLAAWRHGYTNIVWTRDPDVAKRVIMASKRKPIEVERSLQRWAPLMAMEMEDAPMRDAMHANLNKIIRTLAPLPKLYDVFQTKAVACLSAGRVITADVSVEIIVASFYEWLFERPFNLNDLPILQDGTMAFRLALSLQKLDQTVVNQRHAVVSWFLREVQSCDKLYSLFQDDWVKPEIYSLVIQPFFVTPAINVVQIGLGVCNIWRSGLSSSSISDKNQSTAWAIEQAIDKEHPFPSIERYMEHGLPECGIAKDTLVFIDMSKMQMNETLRFGVGPRRCPGRAMAMLAMEGFFCKQVLDSPLFQPHKGYSGSIIHPALTFEPLRVKCYVISKLMYELVASV</sequence>
<dbReference type="EMBL" id="VJMH01005687">
    <property type="protein sequence ID" value="KAF0693491.1"/>
    <property type="molecule type" value="Genomic_DNA"/>
</dbReference>
<evidence type="ECO:0000313" key="2">
    <source>
        <dbReference type="EMBL" id="VFT92362.1"/>
    </source>
</evidence>
<dbReference type="PROSITE" id="PS00086">
    <property type="entry name" value="CYTOCHROME_P450"/>
    <property type="match status" value="1"/>
</dbReference>
<protein>
    <submittedName>
        <fullName evidence="2">Aste57867_15560 protein</fullName>
    </submittedName>
</protein>
<evidence type="ECO:0000313" key="3">
    <source>
        <dbReference type="Proteomes" id="UP000332933"/>
    </source>
</evidence>
<dbReference type="SUPFAM" id="SSF48264">
    <property type="entry name" value="Cytochrome P450"/>
    <property type="match status" value="1"/>
</dbReference>
<keyword evidence="3" id="KW-1185">Reference proteome</keyword>
<dbReference type="GO" id="GO:0004497">
    <property type="term" value="F:monooxygenase activity"/>
    <property type="evidence" value="ECO:0007669"/>
    <property type="project" value="InterPro"/>
</dbReference>
<dbReference type="InterPro" id="IPR036396">
    <property type="entry name" value="Cyt_P450_sf"/>
</dbReference>
<dbReference type="OrthoDB" id="105136at2759"/>
<dbReference type="GO" id="GO:0005506">
    <property type="term" value="F:iron ion binding"/>
    <property type="evidence" value="ECO:0007669"/>
    <property type="project" value="InterPro"/>
</dbReference>
<reference evidence="2 3" key="1">
    <citation type="submission" date="2019-03" db="EMBL/GenBank/DDBJ databases">
        <authorList>
            <person name="Gaulin E."/>
            <person name="Dumas B."/>
        </authorList>
    </citation>
    <scope>NUCLEOTIDE SEQUENCE [LARGE SCALE GENOMIC DNA]</scope>
    <source>
        <strain evidence="2">CBS 568.67</strain>
    </source>
</reference>
<name>A0A485L6D1_9STRA</name>
<accession>A0A485L6D1</accession>
<dbReference type="InterPro" id="IPR017972">
    <property type="entry name" value="Cyt_P450_CS"/>
</dbReference>
<dbReference type="GO" id="GO:0020037">
    <property type="term" value="F:heme binding"/>
    <property type="evidence" value="ECO:0007669"/>
    <property type="project" value="InterPro"/>
</dbReference>
<gene>
    <name evidence="2" type="primary">Aste57867_15560</name>
    <name evidence="1" type="ORF">As57867_015504</name>
    <name evidence="2" type="ORF">ASTE57867_15560</name>
</gene>
<evidence type="ECO:0000313" key="1">
    <source>
        <dbReference type="EMBL" id="KAF0693491.1"/>
    </source>
</evidence>